<protein>
    <submittedName>
        <fullName evidence="1">Uncharacterized protein</fullName>
    </submittedName>
</protein>
<evidence type="ECO:0000313" key="1">
    <source>
        <dbReference type="EMBL" id="GAA4783530.1"/>
    </source>
</evidence>
<comment type="caution">
    <text evidence="1">The sequence shown here is derived from an EMBL/GenBank/DDBJ whole genome shotgun (WGS) entry which is preliminary data.</text>
</comment>
<evidence type="ECO:0000313" key="2">
    <source>
        <dbReference type="Proteomes" id="UP001499959"/>
    </source>
</evidence>
<keyword evidence="2" id="KW-1185">Reference proteome</keyword>
<name>A0ABP9AN60_9GAMM</name>
<organism evidence="1 2">
    <name type="scientific">Lysobacter hankyongensis</name>
    <dbReference type="NCBI Taxonomy" id="1176535"/>
    <lineage>
        <taxon>Bacteria</taxon>
        <taxon>Pseudomonadati</taxon>
        <taxon>Pseudomonadota</taxon>
        <taxon>Gammaproteobacteria</taxon>
        <taxon>Lysobacterales</taxon>
        <taxon>Lysobacteraceae</taxon>
        <taxon>Lysobacter</taxon>
    </lineage>
</organism>
<sequence length="259" mass="28678">MSGLDAFIVNGRMPDIEYRTDAPAEVVCPRVTTREGVPVVYMHNKRDEADKGFVPVEQFLERLARREPDLAVTGYRANGRQTTISFNKRERVALSARLQAHLSAITAPRGGRSGAIVAFLGNLMPLYVHERFGAAQCARSLQDGTLILPVDESEWDQEDGEVLVYWQGDPARSTRVHGDHIAALAIERYVRLHGTGASEESIAAELWFMARHYRFKTGGAAYLPQLQEPPHRLVRAGKTAVRMGEGILVNFISRLVGAG</sequence>
<proteinExistence type="predicted"/>
<accession>A0ABP9AN60</accession>
<dbReference type="RefSeq" id="WP_345301706.1">
    <property type="nucleotide sequence ID" value="NZ_BAABJE010000001.1"/>
</dbReference>
<gene>
    <name evidence="1" type="ORF">GCM10023307_05250</name>
</gene>
<dbReference type="EMBL" id="BAABJE010000001">
    <property type="protein sequence ID" value="GAA4783530.1"/>
    <property type="molecule type" value="Genomic_DNA"/>
</dbReference>
<dbReference type="Proteomes" id="UP001499959">
    <property type="component" value="Unassembled WGS sequence"/>
</dbReference>
<reference evidence="2" key="1">
    <citation type="journal article" date="2019" name="Int. J. Syst. Evol. Microbiol.">
        <title>The Global Catalogue of Microorganisms (GCM) 10K type strain sequencing project: providing services to taxonomists for standard genome sequencing and annotation.</title>
        <authorList>
            <consortium name="The Broad Institute Genomics Platform"/>
            <consortium name="The Broad Institute Genome Sequencing Center for Infectious Disease"/>
            <person name="Wu L."/>
            <person name="Ma J."/>
        </authorList>
    </citation>
    <scope>NUCLEOTIDE SEQUENCE [LARGE SCALE GENOMIC DNA]</scope>
    <source>
        <strain evidence="2">JCM 18204</strain>
    </source>
</reference>